<dbReference type="InterPro" id="IPR001296">
    <property type="entry name" value="Glyco_trans_1"/>
</dbReference>
<proteinExistence type="predicted"/>
<evidence type="ECO:0000313" key="4">
    <source>
        <dbReference type="Proteomes" id="UP000178996"/>
    </source>
</evidence>
<dbReference type="GO" id="GO:0009103">
    <property type="term" value="P:lipopolysaccharide biosynthetic process"/>
    <property type="evidence" value="ECO:0007669"/>
    <property type="project" value="TreeGrafter"/>
</dbReference>
<dbReference type="EMBL" id="MHOB01000015">
    <property type="protein sequence ID" value="OGZ57813.1"/>
    <property type="molecule type" value="Genomic_DNA"/>
</dbReference>
<organism evidence="3 4">
    <name type="scientific">Candidatus Ryanbacteria bacterium RIFCSPLOWO2_12_FULL_47_9c</name>
    <dbReference type="NCBI Taxonomy" id="1802131"/>
    <lineage>
        <taxon>Bacteria</taxon>
        <taxon>Candidatus Ryaniibacteriota</taxon>
    </lineage>
</organism>
<dbReference type="Proteomes" id="UP000178996">
    <property type="component" value="Unassembled WGS sequence"/>
</dbReference>
<name>A0A1G2H5S1_9BACT</name>
<dbReference type="CDD" id="cd03801">
    <property type="entry name" value="GT4_PimA-like"/>
    <property type="match status" value="1"/>
</dbReference>
<dbReference type="AlphaFoldDB" id="A0A1G2H5S1"/>
<keyword evidence="1" id="KW-0808">Transferase</keyword>
<evidence type="ECO:0000256" key="1">
    <source>
        <dbReference type="ARBA" id="ARBA00022679"/>
    </source>
</evidence>
<reference evidence="3 4" key="1">
    <citation type="journal article" date="2016" name="Nat. Commun.">
        <title>Thousands of microbial genomes shed light on interconnected biogeochemical processes in an aquifer system.</title>
        <authorList>
            <person name="Anantharaman K."/>
            <person name="Brown C.T."/>
            <person name="Hug L.A."/>
            <person name="Sharon I."/>
            <person name="Castelle C.J."/>
            <person name="Probst A.J."/>
            <person name="Thomas B.C."/>
            <person name="Singh A."/>
            <person name="Wilkins M.J."/>
            <person name="Karaoz U."/>
            <person name="Brodie E.L."/>
            <person name="Williams K.H."/>
            <person name="Hubbard S.S."/>
            <person name="Banfield J.F."/>
        </authorList>
    </citation>
    <scope>NUCLEOTIDE SEQUENCE [LARGE SCALE GENOMIC DNA]</scope>
</reference>
<accession>A0A1G2H5S1</accession>
<dbReference type="Pfam" id="PF00534">
    <property type="entry name" value="Glycos_transf_1"/>
    <property type="match status" value="1"/>
</dbReference>
<dbReference type="GO" id="GO:0016757">
    <property type="term" value="F:glycosyltransferase activity"/>
    <property type="evidence" value="ECO:0007669"/>
    <property type="project" value="InterPro"/>
</dbReference>
<sequence>MHTRMRLLYITTLHYPSPYANRVNVMKMSQSFAELTDYKIILGDVSTSLEDIFREYGINKPFAADVLYKKPPVLRPRALFAALKIKNIMASEPPETVFYIRDFLLAYFLSFLSKRFRERYFIECQSLGKFSHFLYRRVFHGARGVISSNHAKKEEIHERYGVSLENIVVGPNGFDEELFKNLPTQADARKKLGFLPDIKIVMYVGSMLPWKGTDVIYEVACLLPQYTFVLVGADRDEEKNNIRIIAKKDNREIPAYLRVADLLLAPYRTDSVRAQKYFSPIKVFEYMAAQVPFAITDLPAVREFLSDEETYFVKEYSKEAFRDAIVSAIKNPDERMRRAENAHRKSPEFSWQARAGRILDFIEGYT</sequence>
<protein>
    <recommendedName>
        <fullName evidence="2">Glycosyl transferase family 1 domain-containing protein</fullName>
    </recommendedName>
</protein>
<feature type="domain" description="Glycosyl transferase family 1" evidence="2">
    <location>
        <begin position="187"/>
        <end position="343"/>
    </location>
</feature>
<gene>
    <name evidence="3" type="ORF">A3G60_01380</name>
</gene>
<evidence type="ECO:0000259" key="2">
    <source>
        <dbReference type="Pfam" id="PF00534"/>
    </source>
</evidence>
<comment type="caution">
    <text evidence="3">The sequence shown here is derived from an EMBL/GenBank/DDBJ whole genome shotgun (WGS) entry which is preliminary data.</text>
</comment>
<dbReference type="PANTHER" id="PTHR46401">
    <property type="entry name" value="GLYCOSYLTRANSFERASE WBBK-RELATED"/>
    <property type="match status" value="1"/>
</dbReference>
<dbReference type="Gene3D" id="3.40.50.2000">
    <property type="entry name" value="Glycogen Phosphorylase B"/>
    <property type="match status" value="2"/>
</dbReference>
<dbReference type="SUPFAM" id="SSF53756">
    <property type="entry name" value="UDP-Glycosyltransferase/glycogen phosphorylase"/>
    <property type="match status" value="1"/>
</dbReference>
<evidence type="ECO:0000313" key="3">
    <source>
        <dbReference type="EMBL" id="OGZ57813.1"/>
    </source>
</evidence>
<dbReference type="PANTHER" id="PTHR46401:SF2">
    <property type="entry name" value="GLYCOSYLTRANSFERASE WBBK-RELATED"/>
    <property type="match status" value="1"/>
</dbReference>